<dbReference type="Proteomes" id="UP000199409">
    <property type="component" value="Unassembled WGS sequence"/>
</dbReference>
<dbReference type="RefSeq" id="WP_175498223.1">
    <property type="nucleotide sequence ID" value="NZ_FNQN01000001.1"/>
</dbReference>
<evidence type="ECO:0000256" key="2">
    <source>
        <dbReference type="ARBA" id="ARBA00017823"/>
    </source>
</evidence>
<comment type="similarity">
    <text evidence="1">Belongs to the FlgM family.</text>
</comment>
<evidence type="ECO:0000259" key="10">
    <source>
        <dbReference type="Pfam" id="PF04316"/>
    </source>
</evidence>
<name>A0A1H3VLW7_9BACT</name>
<gene>
    <name evidence="11" type="ORF">SAMN05660420_00150</name>
</gene>
<evidence type="ECO:0000256" key="6">
    <source>
        <dbReference type="ARBA" id="ARBA00023163"/>
    </source>
</evidence>
<evidence type="ECO:0000256" key="7">
    <source>
        <dbReference type="ARBA" id="ARBA00024739"/>
    </source>
</evidence>
<feature type="region of interest" description="Disordered" evidence="9">
    <location>
        <begin position="1"/>
        <end position="33"/>
    </location>
</feature>
<feature type="region of interest" description="Disordered" evidence="9">
    <location>
        <begin position="45"/>
        <end position="66"/>
    </location>
</feature>
<dbReference type="Pfam" id="PF04316">
    <property type="entry name" value="FlgM"/>
    <property type="match status" value="1"/>
</dbReference>
<evidence type="ECO:0000313" key="12">
    <source>
        <dbReference type="Proteomes" id="UP000199409"/>
    </source>
</evidence>
<dbReference type="NCBIfam" id="TIGR03824">
    <property type="entry name" value="FlgM_jcvi"/>
    <property type="match status" value="1"/>
</dbReference>
<proteinExistence type="inferred from homology"/>
<evidence type="ECO:0000256" key="8">
    <source>
        <dbReference type="ARBA" id="ARBA00030117"/>
    </source>
</evidence>
<evidence type="ECO:0000256" key="9">
    <source>
        <dbReference type="SAM" id="MobiDB-lite"/>
    </source>
</evidence>
<dbReference type="AlphaFoldDB" id="A0A1H3VLW7"/>
<organism evidence="11 12">
    <name type="scientific">Desulfuromusa kysingii</name>
    <dbReference type="NCBI Taxonomy" id="37625"/>
    <lineage>
        <taxon>Bacteria</taxon>
        <taxon>Pseudomonadati</taxon>
        <taxon>Thermodesulfobacteriota</taxon>
        <taxon>Desulfuromonadia</taxon>
        <taxon>Desulfuromonadales</taxon>
        <taxon>Geopsychrobacteraceae</taxon>
        <taxon>Desulfuromusa</taxon>
    </lineage>
</organism>
<accession>A0A1H3VLW7</accession>
<dbReference type="SUPFAM" id="SSF101498">
    <property type="entry name" value="Anti-sigma factor FlgM"/>
    <property type="match status" value="1"/>
</dbReference>
<dbReference type="GO" id="GO:0044781">
    <property type="term" value="P:bacterial-type flagellum organization"/>
    <property type="evidence" value="ECO:0007669"/>
    <property type="project" value="UniProtKB-KW"/>
</dbReference>
<protein>
    <recommendedName>
        <fullName evidence="2">Negative regulator of flagellin synthesis</fullName>
    </recommendedName>
    <alternativeName>
        <fullName evidence="8">Anti-sigma-28 factor</fullName>
    </alternativeName>
</protein>
<comment type="function">
    <text evidence="7">Responsible for the coupling of flagellin expression to flagellar assembly by preventing expression of the flagellin genes when a component of the middle class of proteins is defective. It negatively regulates flagellar genes by inhibiting the activity of FliA by directly binding to FliA.</text>
</comment>
<evidence type="ECO:0000256" key="4">
    <source>
        <dbReference type="ARBA" id="ARBA00022795"/>
    </source>
</evidence>
<dbReference type="EMBL" id="FNQN01000001">
    <property type="protein sequence ID" value="SDZ75749.1"/>
    <property type="molecule type" value="Genomic_DNA"/>
</dbReference>
<evidence type="ECO:0000256" key="1">
    <source>
        <dbReference type="ARBA" id="ARBA00005322"/>
    </source>
</evidence>
<evidence type="ECO:0000256" key="3">
    <source>
        <dbReference type="ARBA" id="ARBA00022491"/>
    </source>
</evidence>
<sequence length="96" mass="10062">MVDSITGNKGLTPLGNINRAGQTASAKNAGADKVTDRVDFSSALQHASKAQEVSSSQETSRSEKVQALKAQIEDGSYKPDLNKVASSILPFILKGS</sequence>
<keyword evidence="12" id="KW-1185">Reference proteome</keyword>
<evidence type="ECO:0000256" key="5">
    <source>
        <dbReference type="ARBA" id="ARBA00023015"/>
    </source>
</evidence>
<evidence type="ECO:0000313" key="11">
    <source>
        <dbReference type="EMBL" id="SDZ75749.1"/>
    </source>
</evidence>
<keyword evidence="4" id="KW-1005">Bacterial flagellum biogenesis</keyword>
<dbReference type="InterPro" id="IPR007412">
    <property type="entry name" value="FlgM"/>
</dbReference>
<keyword evidence="3" id="KW-0678">Repressor</keyword>
<feature type="domain" description="Anti-sigma-28 factor FlgM C-terminal" evidence="10">
    <location>
        <begin position="36"/>
        <end position="89"/>
    </location>
</feature>
<reference evidence="11 12" key="1">
    <citation type="submission" date="2016-10" db="EMBL/GenBank/DDBJ databases">
        <authorList>
            <person name="de Groot N.N."/>
        </authorList>
    </citation>
    <scope>NUCLEOTIDE SEQUENCE [LARGE SCALE GENOMIC DNA]</scope>
    <source>
        <strain evidence="11 12">DSM 7343</strain>
    </source>
</reference>
<keyword evidence="6" id="KW-0804">Transcription</keyword>
<dbReference type="GO" id="GO:0045892">
    <property type="term" value="P:negative regulation of DNA-templated transcription"/>
    <property type="evidence" value="ECO:0007669"/>
    <property type="project" value="InterPro"/>
</dbReference>
<dbReference type="InterPro" id="IPR031316">
    <property type="entry name" value="FlgM_C"/>
</dbReference>
<dbReference type="InterPro" id="IPR035890">
    <property type="entry name" value="Anti-sigma-28_factor_FlgM_sf"/>
</dbReference>
<keyword evidence="5" id="KW-0805">Transcription regulation</keyword>
<dbReference type="STRING" id="37625.SAMN05660420_00150"/>